<dbReference type="InterPro" id="IPR000595">
    <property type="entry name" value="cNMP-bd_dom"/>
</dbReference>
<keyword evidence="5" id="KW-0808">Transferase</keyword>
<feature type="active site" description="Proton acceptor" evidence="14">
    <location>
        <position position="503"/>
    </location>
</feature>
<evidence type="ECO:0000256" key="16">
    <source>
        <dbReference type="PROSITE-ProRule" id="PRU10141"/>
    </source>
</evidence>
<dbReference type="PRINTS" id="PR00103">
    <property type="entry name" value="CAMPKINASE"/>
</dbReference>
<dbReference type="SUPFAM" id="SSF56112">
    <property type="entry name" value="Protein kinase-like (PK-like)"/>
    <property type="match status" value="1"/>
</dbReference>
<evidence type="ECO:0000256" key="2">
    <source>
        <dbReference type="ARBA" id="ARBA00022527"/>
    </source>
</evidence>
<keyword evidence="22" id="KW-1185">Reference proteome</keyword>
<feature type="domain" description="AGC-kinase C-terminal" evidence="20">
    <location>
        <begin position="635"/>
        <end position="681"/>
    </location>
</feature>
<comment type="catalytic activity">
    <reaction evidence="10">
        <text>L-threonyl-[protein] + ATP = O-phospho-L-threonyl-[protein] + ADP + H(+)</text>
        <dbReference type="Rhea" id="RHEA:46608"/>
        <dbReference type="Rhea" id="RHEA-COMP:11060"/>
        <dbReference type="Rhea" id="RHEA-COMP:11605"/>
        <dbReference type="ChEBI" id="CHEBI:15378"/>
        <dbReference type="ChEBI" id="CHEBI:30013"/>
        <dbReference type="ChEBI" id="CHEBI:30616"/>
        <dbReference type="ChEBI" id="CHEBI:61977"/>
        <dbReference type="ChEBI" id="CHEBI:456216"/>
        <dbReference type="EC" id="2.7.11.12"/>
    </reaction>
</comment>
<evidence type="ECO:0000313" key="21">
    <source>
        <dbReference type="EMBL" id="KAL3794710.1"/>
    </source>
</evidence>
<reference evidence="21 22" key="1">
    <citation type="submission" date="2024-10" db="EMBL/GenBank/DDBJ databases">
        <title>Updated reference genomes for cyclostephanoid diatoms.</title>
        <authorList>
            <person name="Roberts W.R."/>
            <person name="Alverson A.J."/>
        </authorList>
    </citation>
    <scope>NUCLEOTIDE SEQUENCE [LARGE SCALE GENOMIC DNA]</scope>
    <source>
        <strain evidence="21 22">AJA010-31</strain>
    </source>
</reference>
<evidence type="ECO:0000256" key="14">
    <source>
        <dbReference type="PIRSR" id="PIRSR000559-1"/>
    </source>
</evidence>
<evidence type="ECO:0000256" key="11">
    <source>
        <dbReference type="ARBA" id="ARBA00047462"/>
    </source>
</evidence>
<dbReference type="FunFam" id="3.30.200.20:FF:000042">
    <property type="entry name" value="Aurora kinase A"/>
    <property type="match status" value="1"/>
</dbReference>
<keyword evidence="7" id="KW-0418">Kinase</keyword>
<dbReference type="Pfam" id="PF00069">
    <property type="entry name" value="Pkinase"/>
    <property type="match status" value="1"/>
</dbReference>
<evidence type="ECO:0000256" key="12">
    <source>
        <dbReference type="ARBA" id="ARBA00047899"/>
    </source>
</evidence>
<dbReference type="GO" id="GO:0030553">
    <property type="term" value="F:cGMP binding"/>
    <property type="evidence" value="ECO:0007669"/>
    <property type="project" value="UniProtKB-KW"/>
</dbReference>
<dbReference type="FunFam" id="1.10.510.10:FF:000024">
    <property type="entry name" value="Probable serine/threonine-protein kinase cot-1"/>
    <property type="match status" value="1"/>
</dbReference>
<keyword evidence="8 15" id="KW-0067">ATP-binding</keyword>
<evidence type="ECO:0000313" key="22">
    <source>
        <dbReference type="Proteomes" id="UP001530400"/>
    </source>
</evidence>
<dbReference type="PROSITE" id="PS00889">
    <property type="entry name" value="CNMP_BINDING_2"/>
    <property type="match status" value="1"/>
</dbReference>
<dbReference type="InterPro" id="IPR018490">
    <property type="entry name" value="cNMP-bd_dom_sf"/>
</dbReference>
<evidence type="ECO:0000256" key="9">
    <source>
        <dbReference type="ARBA" id="ARBA00022992"/>
    </source>
</evidence>
<proteinExistence type="inferred from homology"/>
<keyword evidence="9" id="KW-0142">cGMP-binding</keyword>
<comment type="catalytic activity">
    <reaction evidence="13">
        <text>L-seryl-[protein] + ATP = O-phospho-L-seryl-[protein] + ADP + H(+)</text>
        <dbReference type="Rhea" id="RHEA:17989"/>
        <dbReference type="Rhea" id="RHEA-COMP:9863"/>
        <dbReference type="Rhea" id="RHEA-COMP:11604"/>
        <dbReference type="ChEBI" id="CHEBI:15378"/>
        <dbReference type="ChEBI" id="CHEBI:29999"/>
        <dbReference type="ChEBI" id="CHEBI:30616"/>
        <dbReference type="ChEBI" id="CHEBI:83421"/>
        <dbReference type="ChEBI" id="CHEBI:456216"/>
        <dbReference type="EC" id="2.7.11.1"/>
    </reaction>
</comment>
<name>A0ABD3Q3H6_9STRA</name>
<comment type="catalytic activity">
    <reaction evidence="11">
        <text>L-seryl-[protein] + ATP = O-phospho-L-seryl-[protein] + ADP + H(+)</text>
        <dbReference type="Rhea" id="RHEA:17989"/>
        <dbReference type="Rhea" id="RHEA-COMP:9863"/>
        <dbReference type="Rhea" id="RHEA-COMP:11604"/>
        <dbReference type="ChEBI" id="CHEBI:15378"/>
        <dbReference type="ChEBI" id="CHEBI:29999"/>
        <dbReference type="ChEBI" id="CHEBI:30616"/>
        <dbReference type="ChEBI" id="CHEBI:83421"/>
        <dbReference type="ChEBI" id="CHEBI:456216"/>
        <dbReference type="EC" id="2.7.11.12"/>
    </reaction>
</comment>
<evidence type="ECO:0000259" key="19">
    <source>
        <dbReference type="PROSITE" id="PS50042"/>
    </source>
</evidence>
<dbReference type="Pfam" id="PF00027">
    <property type="entry name" value="cNMP_binding"/>
    <property type="match status" value="2"/>
</dbReference>
<keyword evidence="2" id="KW-0723">Serine/threonine-protein kinase</keyword>
<sequence length="681" mass="76217">MVTVVEYLFSSIRDKPLDASDVTTLEAARSELARLRKVTYRVCDILNKTSLGASTDGGGEASSSSEKKKKAHRGALVEDDSHKTYKKVTVPKTKDEKALIKEAIAKNLLFRGANQNDLGEYVDVFVQRRFKRGSTVIKQGDVGETFYVVQEGSLDIFINVGEGDNATETQVGVPYGAGGSFGELALLYGSPRAATIRTAVDEDCVLWEITRTAFKGLSYQIEKKAHDDKLKNLKMVKMGDKHLGDILSASQLESMALATQYQEFEKGDAIVREGETGDSFYMIVKGSVDVFVKSAGAAKVATLTEHKFFGEKALISSENRNATCMAADSVTCLTLTREDFNLMLGNFEDLLAGKTKDSSNLRLKKFERQKTMLKFKMEDLEKMRVLGEGAFGKVNLVKCKTDGKLYALKAQSKAFVVENSQQEHLLTEYEIMRELNHSLIVKCYQAFQDSRYVYFLMNLLPGGELMDLLDSKKKFPEAWTKFYGASVVAGFSCIHEKKIAYRDLKPENLVLDADGYCNVIDFGLAKRCDKGKTWTFCGTPDYLAPEIIRGKGHDWGVDYWGLGVFFYELTHGYPPFYANDPTNTARKIIKGVFPMPSNFSKPLADIIKKLLVEQNKRLGRTQGGCDAIMSHPWFSGFDWDKLLDRTMEVPSKPKLGDLEKLGKKDTNRHLAEKSDWNPKFD</sequence>
<evidence type="ECO:0000256" key="8">
    <source>
        <dbReference type="ARBA" id="ARBA00022840"/>
    </source>
</evidence>
<dbReference type="PROSITE" id="PS00107">
    <property type="entry name" value="PROTEIN_KINASE_ATP"/>
    <property type="match status" value="1"/>
</dbReference>
<evidence type="ECO:0000256" key="17">
    <source>
        <dbReference type="SAM" id="MobiDB-lite"/>
    </source>
</evidence>
<dbReference type="SUPFAM" id="SSF51206">
    <property type="entry name" value="cAMP-binding domain-like"/>
    <property type="match status" value="2"/>
</dbReference>
<dbReference type="Proteomes" id="UP001530400">
    <property type="component" value="Unassembled WGS sequence"/>
</dbReference>
<evidence type="ECO:0000256" key="4">
    <source>
        <dbReference type="ARBA" id="ARBA00022553"/>
    </source>
</evidence>
<evidence type="ECO:0000256" key="15">
    <source>
        <dbReference type="PIRSR" id="PIRSR000559-2"/>
    </source>
</evidence>
<dbReference type="PANTHER" id="PTHR24353">
    <property type="entry name" value="CYCLIC NUCLEOTIDE-DEPENDENT PROTEIN KINASE"/>
    <property type="match status" value="1"/>
</dbReference>
<dbReference type="Gene3D" id="2.60.120.10">
    <property type="entry name" value="Jelly Rolls"/>
    <property type="match status" value="2"/>
</dbReference>
<dbReference type="SMART" id="SM00100">
    <property type="entry name" value="cNMP"/>
    <property type="match status" value="2"/>
</dbReference>
<evidence type="ECO:0000256" key="6">
    <source>
        <dbReference type="ARBA" id="ARBA00022741"/>
    </source>
</evidence>
<evidence type="ECO:0000256" key="3">
    <source>
        <dbReference type="ARBA" id="ARBA00022535"/>
    </source>
</evidence>
<dbReference type="GO" id="GO:0004692">
    <property type="term" value="F:cGMP-dependent protein kinase activity"/>
    <property type="evidence" value="ECO:0007669"/>
    <property type="project" value="UniProtKB-EC"/>
</dbReference>
<accession>A0ABD3Q3H6</accession>
<dbReference type="InterPro" id="IPR000961">
    <property type="entry name" value="AGC-kinase_C"/>
</dbReference>
<keyword evidence="6 15" id="KW-0547">Nucleotide-binding</keyword>
<feature type="domain" description="Protein kinase" evidence="18">
    <location>
        <begin position="380"/>
        <end position="634"/>
    </location>
</feature>
<dbReference type="InterPro" id="IPR011009">
    <property type="entry name" value="Kinase-like_dom_sf"/>
</dbReference>
<dbReference type="PIRSF" id="PIRSF000559">
    <property type="entry name" value="cGMP-dep_kinase"/>
    <property type="match status" value="1"/>
</dbReference>
<evidence type="ECO:0000256" key="7">
    <source>
        <dbReference type="ARBA" id="ARBA00022777"/>
    </source>
</evidence>
<keyword evidence="4" id="KW-0597">Phosphoprotein</keyword>
<dbReference type="PROSITE" id="PS50011">
    <property type="entry name" value="PROTEIN_KINASE_DOM"/>
    <property type="match status" value="1"/>
</dbReference>
<evidence type="ECO:0000256" key="1">
    <source>
        <dbReference type="ARBA" id="ARBA00006352"/>
    </source>
</evidence>
<evidence type="ECO:0000256" key="5">
    <source>
        <dbReference type="ARBA" id="ARBA00022679"/>
    </source>
</evidence>
<dbReference type="Gene3D" id="3.30.200.20">
    <property type="entry name" value="Phosphorylase Kinase, domain 1"/>
    <property type="match status" value="1"/>
</dbReference>
<comment type="similarity">
    <text evidence="1">Belongs to the protein kinase superfamily. AGC Ser/Thr protein kinase family. cGMP subfamily.</text>
</comment>
<dbReference type="Gene3D" id="1.10.510.10">
    <property type="entry name" value="Transferase(Phosphotransferase) domain 1"/>
    <property type="match status" value="1"/>
</dbReference>
<dbReference type="SMART" id="SM00220">
    <property type="entry name" value="S_TKc"/>
    <property type="match status" value="1"/>
</dbReference>
<dbReference type="InterPro" id="IPR000719">
    <property type="entry name" value="Prot_kinase_dom"/>
</dbReference>
<feature type="binding site" evidence="15">
    <location>
        <begin position="386"/>
        <end position="394"/>
    </location>
    <ligand>
        <name>ATP</name>
        <dbReference type="ChEBI" id="CHEBI:30616"/>
    </ligand>
</feature>
<organism evidence="21 22">
    <name type="scientific">Cyclotella atomus</name>
    <dbReference type="NCBI Taxonomy" id="382360"/>
    <lineage>
        <taxon>Eukaryota</taxon>
        <taxon>Sar</taxon>
        <taxon>Stramenopiles</taxon>
        <taxon>Ochrophyta</taxon>
        <taxon>Bacillariophyta</taxon>
        <taxon>Coscinodiscophyceae</taxon>
        <taxon>Thalassiosirophycidae</taxon>
        <taxon>Stephanodiscales</taxon>
        <taxon>Stephanodiscaceae</taxon>
        <taxon>Cyclotella</taxon>
    </lineage>
</organism>
<dbReference type="PANTHER" id="PTHR24353:SF147">
    <property type="entry name" value="CGMP-DEPENDENT SERINE_THREONIN PROTEIN KINASE-RELATED"/>
    <property type="match status" value="1"/>
</dbReference>
<evidence type="ECO:0008006" key="23">
    <source>
        <dbReference type="Google" id="ProtNLM"/>
    </source>
</evidence>
<feature type="domain" description="Cyclic nucleotide-binding" evidence="19">
    <location>
        <begin position="109"/>
        <end position="217"/>
    </location>
</feature>
<dbReference type="PROSITE" id="PS00888">
    <property type="entry name" value="CNMP_BINDING_1"/>
    <property type="match status" value="2"/>
</dbReference>
<feature type="domain" description="Cyclic nucleotide-binding" evidence="19">
    <location>
        <begin position="243"/>
        <end position="345"/>
    </location>
</feature>
<dbReference type="GO" id="GO:0005524">
    <property type="term" value="F:ATP binding"/>
    <property type="evidence" value="ECO:0007669"/>
    <property type="project" value="UniProtKB-UniRule"/>
</dbReference>
<dbReference type="InterPro" id="IPR018488">
    <property type="entry name" value="cNMP-bd_CS"/>
</dbReference>
<dbReference type="InterPro" id="IPR002374">
    <property type="entry name" value="cGMP_dep_kinase"/>
</dbReference>
<dbReference type="InterPro" id="IPR008271">
    <property type="entry name" value="Ser/Thr_kinase_AS"/>
</dbReference>
<dbReference type="AlphaFoldDB" id="A0ABD3Q3H6"/>
<dbReference type="CDD" id="cd00038">
    <property type="entry name" value="CAP_ED"/>
    <property type="match status" value="2"/>
</dbReference>
<comment type="caution">
    <text evidence="21">The sequence shown here is derived from an EMBL/GenBank/DDBJ whole genome shotgun (WGS) entry which is preliminary data.</text>
</comment>
<feature type="binding site" evidence="15 16">
    <location>
        <position position="409"/>
    </location>
    <ligand>
        <name>ATP</name>
        <dbReference type="ChEBI" id="CHEBI:30616"/>
    </ligand>
</feature>
<feature type="region of interest" description="Disordered" evidence="17">
    <location>
        <begin position="53"/>
        <end position="77"/>
    </location>
</feature>
<dbReference type="InterPro" id="IPR017441">
    <property type="entry name" value="Protein_kinase_ATP_BS"/>
</dbReference>
<dbReference type="GO" id="GO:0007010">
    <property type="term" value="P:cytoskeleton organization"/>
    <property type="evidence" value="ECO:0007669"/>
    <property type="project" value="UniProtKB-ARBA"/>
</dbReference>
<comment type="catalytic activity">
    <reaction evidence="12">
        <text>L-threonyl-[protein] + ATP = O-phospho-L-threonyl-[protein] + ADP + H(+)</text>
        <dbReference type="Rhea" id="RHEA:46608"/>
        <dbReference type="Rhea" id="RHEA-COMP:11060"/>
        <dbReference type="Rhea" id="RHEA-COMP:11605"/>
        <dbReference type="ChEBI" id="CHEBI:15378"/>
        <dbReference type="ChEBI" id="CHEBI:30013"/>
        <dbReference type="ChEBI" id="CHEBI:30616"/>
        <dbReference type="ChEBI" id="CHEBI:61977"/>
        <dbReference type="ChEBI" id="CHEBI:456216"/>
        <dbReference type="EC" id="2.7.11.1"/>
    </reaction>
</comment>
<protein>
    <recommendedName>
        <fullName evidence="23">cGMP-dependent protein kinase</fullName>
    </recommendedName>
</protein>
<evidence type="ECO:0000259" key="20">
    <source>
        <dbReference type="PROSITE" id="PS51285"/>
    </source>
</evidence>
<evidence type="ECO:0000256" key="13">
    <source>
        <dbReference type="ARBA" id="ARBA00048679"/>
    </source>
</evidence>
<dbReference type="PROSITE" id="PS00108">
    <property type="entry name" value="PROTEIN_KINASE_ST"/>
    <property type="match status" value="1"/>
</dbReference>
<keyword evidence="3" id="KW-0140">cGMP</keyword>
<dbReference type="EMBL" id="JALLPJ020000345">
    <property type="protein sequence ID" value="KAL3794710.1"/>
    <property type="molecule type" value="Genomic_DNA"/>
</dbReference>
<dbReference type="PROSITE" id="PS51285">
    <property type="entry name" value="AGC_KINASE_CTER"/>
    <property type="match status" value="1"/>
</dbReference>
<dbReference type="PROSITE" id="PS50042">
    <property type="entry name" value="CNMP_BINDING_3"/>
    <property type="match status" value="2"/>
</dbReference>
<feature type="region of interest" description="Disordered" evidence="17">
    <location>
        <begin position="654"/>
        <end position="681"/>
    </location>
</feature>
<evidence type="ECO:0000256" key="10">
    <source>
        <dbReference type="ARBA" id="ARBA00047298"/>
    </source>
</evidence>
<gene>
    <name evidence="21" type="ORF">ACHAWO_012357</name>
</gene>
<dbReference type="InterPro" id="IPR014710">
    <property type="entry name" value="RmlC-like_jellyroll"/>
</dbReference>
<evidence type="ECO:0000259" key="18">
    <source>
        <dbReference type="PROSITE" id="PS50011"/>
    </source>
</evidence>